<gene>
    <name evidence="1" type="ORF">BDM02DRAFT_3129151</name>
</gene>
<sequence>MDCALCKVSPSREDVATTRELSGLAITWLDPNATDVRRLWGRIQGLELGTMAAGFASIEPNSTSAWRKMPEPGPLDVAHSRYHPTRKNQLYGDAMMPRCRAPMPSKDTQAGALFSGERIVYILRDKRGRTYANKEASKPLRLNFMSKVDHSASLRNDKTTA</sequence>
<organism evidence="1 2">
    <name type="scientific">Thelephora ganbajun</name>
    <name type="common">Ganba fungus</name>
    <dbReference type="NCBI Taxonomy" id="370292"/>
    <lineage>
        <taxon>Eukaryota</taxon>
        <taxon>Fungi</taxon>
        <taxon>Dikarya</taxon>
        <taxon>Basidiomycota</taxon>
        <taxon>Agaricomycotina</taxon>
        <taxon>Agaricomycetes</taxon>
        <taxon>Thelephorales</taxon>
        <taxon>Thelephoraceae</taxon>
        <taxon>Thelephora</taxon>
    </lineage>
</organism>
<name>A0ACB6ZG11_THEGA</name>
<reference evidence="1" key="1">
    <citation type="submission" date="2019-10" db="EMBL/GenBank/DDBJ databases">
        <authorList>
            <consortium name="DOE Joint Genome Institute"/>
            <person name="Kuo A."/>
            <person name="Miyauchi S."/>
            <person name="Kiss E."/>
            <person name="Drula E."/>
            <person name="Kohler A."/>
            <person name="Sanchez-Garcia M."/>
            <person name="Andreopoulos B."/>
            <person name="Barry K.W."/>
            <person name="Bonito G."/>
            <person name="Buee M."/>
            <person name="Carver A."/>
            <person name="Chen C."/>
            <person name="Cichocki N."/>
            <person name="Clum A."/>
            <person name="Culley D."/>
            <person name="Crous P.W."/>
            <person name="Fauchery L."/>
            <person name="Girlanda M."/>
            <person name="Hayes R."/>
            <person name="Keri Z."/>
            <person name="Labutti K."/>
            <person name="Lipzen A."/>
            <person name="Lombard V."/>
            <person name="Magnuson J."/>
            <person name="Maillard F."/>
            <person name="Morin E."/>
            <person name="Murat C."/>
            <person name="Nolan M."/>
            <person name="Ohm R."/>
            <person name="Pangilinan J."/>
            <person name="Pereira M."/>
            <person name="Perotto S."/>
            <person name="Peter M."/>
            <person name="Riley R."/>
            <person name="Sitrit Y."/>
            <person name="Stielow B."/>
            <person name="Szollosi G."/>
            <person name="Zifcakova L."/>
            <person name="Stursova M."/>
            <person name="Spatafora J.W."/>
            <person name="Tedersoo L."/>
            <person name="Vaario L.-M."/>
            <person name="Yamada A."/>
            <person name="Yan M."/>
            <person name="Wang P."/>
            <person name="Xu J."/>
            <person name="Bruns T."/>
            <person name="Baldrian P."/>
            <person name="Vilgalys R."/>
            <person name="Henrissat B."/>
            <person name="Grigoriev I.V."/>
            <person name="Hibbett D."/>
            <person name="Nagy L.G."/>
            <person name="Martin F.M."/>
        </authorList>
    </citation>
    <scope>NUCLEOTIDE SEQUENCE</scope>
    <source>
        <strain evidence="1">P2</strain>
    </source>
</reference>
<accession>A0ACB6ZG11</accession>
<evidence type="ECO:0000313" key="2">
    <source>
        <dbReference type="Proteomes" id="UP000886501"/>
    </source>
</evidence>
<dbReference type="Proteomes" id="UP000886501">
    <property type="component" value="Unassembled WGS sequence"/>
</dbReference>
<comment type="caution">
    <text evidence="1">The sequence shown here is derived from an EMBL/GenBank/DDBJ whole genome shotgun (WGS) entry which is preliminary data.</text>
</comment>
<dbReference type="EMBL" id="MU118016">
    <property type="protein sequence ID" value="KAF9648263.1"/>
    <property type="molecule type" value="Genomic_DNA"/>
</dbReference>
<proteinExistence type="predicted"/>
<protein>
    <submittedName>
        <fullName evidence="1">Uncharacterized protein</fullName>
    </submittedName>
</protein>
<evidence type="ECO:0000313" key="1">
    <source>
        <dbReference type="EMBL" id="KAF9648263.1"/>
    </source>
</evidence>
<reference evidence="1" key="2">
    <citation type="journal article" date="2020" name="Nat. Commun.">
        <title>Large-scale genome sequencing of mycorrhizal fungi provides insights into the early evolution of symbiotic traits.</title>
        <authorList>
            <person name="Miyauchi S."/>
            <person name="Kiss E."/>
            <person name="Kuo A."/>
            <person name="Drula E."/>
            <person name="Kohler A."/>
            <person name="Sanchez-Garcia M."/>
            <person name="Morin E."/>
            <person name="Andreopoulos B."/>
            <person name="Barry K.W."/>
            <person name="Bonito G."/>
            <person name="Buee M."/>
            <person name="Carver A."/>
            <person name="Chen C."/>
            <person name="Cichocki N."/>
            <person name="Clum A."/>
            <person name="Culley D."/>
            <person name="Crous P.W."/>
            <person name="Fauchery L."/>
            <person name="Girlanda M."/>
            <person name="Hayes R.D."/>
            <person name="Keri Z."/>
            <person name="LaButti K."/>
            <person name="Lipzen A."/>
            <person name="Lombard V."/>
            <person name="Magnuson J."/>
            <person name="Maillard F."/>
            <person name="Murat C."/>
            <person name="Nolan M."/>
            <person name="Ohm R.A."/>
            <person name="Pangilinan J."/>
            <person name="Pereira M.F."/>
            <person name="Perotto S."/>
            <person name="Peter M."/>
            <person name="Pfister S."/>
            <person name="Riley R."/>
            <person name="Sitrit Y."/>
            <person name="Stielow J.B."/>
            <person name="Szollosi G."/>
            <person name="Zifcakova L."/>
            <person name="Stursova M."/>
            <person name="Spatafora J.W."/>
            <person name="Tedersoo L."/>
            <person name="Vaario L.M."/>
            <person name="Yamada A."/>
            <person name="Yan M."/>
            <person name="Wang P."/>
            <person name="Xu J."/>
            <person name="Bruns T."/>
            <person name="Baldrian P."/>
            <person name="Vilgalys R."/>
            <person name="Dunand C."/>
            <person name="Henrissat B."/>
            <person name="Grigoriev I.V."/>
            <person name="Hibbett D."/>
            <person name="Nagy L.G."/>
            <person name="Martin F.M."/>
        </authorList>
    </citation>
    <scope>NUCLEOTIDE SEQUENCE</scope>
    <source>
        <strain evidence="1">P2</strain>
    </source>
</reference>
<keyword evidence="2" id="KW-1185">Reference proteome</keyword>